<dbReference type="AlphaFoldDB" id="A0A3Q9BPG4"/>
<evidence type="ECO:0000313" key="3">
    <source>
        <dbReference type="Proteomes" id="UP000275663"/>
    </source>
</evidence>
<proteinExistence type="predicted"/>
<keyword evidence="1" id="KW-1133">Transmembrane helix</keyword>
<sequence>MNKQQSGFTLIELVMVIVILGILAATALPKFVDLRSDANSSVAQGYGGALSSAGAINYSGCAAKNFVVTTDVCVKVAKCSDAKDLISPVITMAVGALPSPTVAKSFYIVTDTALTAAGKTTQCAAVYGDGNVGGVPFTYTATGT</sequence>
<dbReference type="SUPFAM" id="SSF54523">
    <property type="entry name" value="Pili subunits"/>
    <property type="match status" value="1"/>
</dbReference>
<keyword evidence="1" id="KW-0472">Membrane</keyword>
<feature type="transmembrane region" description="Helical" evidence="1">
    <location>
        <begin position="6"/>
        <end position="28"/>
    </location>
</feature>
<dbReference type="Gene3D" id="3.30.700.10">
    <property type="entry name" value="Glycoprotein, Type 4 Pilin"/>
    <property type="match status" value="1"/>
</dbReference>
<name>A0A3Q9BPG4_9BURK</name>
<dbReference type="InterPro" id="IPR045584">
    <property type="entry name" value="Pilin-like"/>
</dbReference>
<dbReference type="KEGG" id="upv:EJN92_05535"/>
<keyword evidence="1" id="KW-0812">Transmembrane</keyword>
<evidence type="ECO:0000256" key="1">
    <source>
        <dbReference type="SAM" id="Phobius"/>
    </source>
</evidence>
<evidence type="ECO:0000313" key="2">
    <source>
        <dbReference type="EMBL" id="AZP11506.1"/>
    </source>
</evidence>
<dbReference type="NCBIfam" id="TIGR02532">
    <property type="entry name" value="IV_pilin_GFxxxE"/>
    <property type="match status" value="1"/>
</dbReference>
<organism evidence="2 3">
    <name type="scientific">Undibacterium parvum</name>
    <dbReference type="NCBI Taxonomy" id="401471"/>
    <lineage>
        <taxon>Bacteria</taxon>
        <taxon>Pseudomonadati</taxon>
        <taxon>Pseudomonadota</taxon>
        <taxon>Betaproteobacteria</taxon>
        <taxon>Burkholderiales</taxon>
        <taxon>Oxalobacteraceae</taxon>
        <taxon>Undibacterium</taxon>
    </lineage>
</organism>
<accession>A0A3Q9BPG4</accession>
<dbReference type="EMBL" id="CP034464">
    <property type="protein sequence ID" value="AZP11506.1"/>
    <property type="molecule type" value="Genomic_DNA"/>
</dbReference>
<dbReference type="PROSITE" id="PS00409">
    <property type="entry name" value="PROKAR_NTER_METHYL"/>
    <property type="match status" value="1"/>
</dbReference>
<gene>
    <name evidence="2" type="ORF">EJN92_05535</name>
</gene>
<reference evidence="2 3" key="1">
    <citation type="journal article" date="2011" name="Int. J. Syst. Evol. Microbiol.">
        <title>Description of Undibacterium oligocarboniphilum sp. nov., isolated from purified water, and Undibacterium pigrum strain CCUG 49012 as the type strain of Undibacterium parvum sp. nov., and emended descriptions of the genus Undibacterium and the species Undibacterium pigrum.</title>
        <authorList>
            <person name="Eder W."/>
            <person name="Wanner G."/>
            <person name="Ludwig W."/>
            <person name="Busse H.J."/>
            <person name="Ziemke-Kageler F."/>
            <person name="Lang E."/>
        </authorList>
    </citation>
    <scope>NUCLEOTIDE SEQUENCE [LARGE SCALE GENOMIC DNA]</scope>
    <source>
        <strain evidence="2 3">DSM 23061</strain>
    </source>
</reference>
<dbReference type="Proteomes" id="UP000275663">
    <property type="component" value="Chromosome"/>
</dbReference>
<keyword evidence="3" id="KW-1185">Reference proteome</keyword>
<dbReference type="RefSeq" id="WP_126126894.1">
    <property type="nucleotide sequence ID" value="NZ_CP034464.1"/>
</dbReference>
<dbReference type="OrthoDB" id="9182129at2"/>
<dbReference type="Pfam" id="PF07963">
    <property type="entry name" value="N_methyl"/>
    <property type="match status" value="1"/>
</dbReference>
<dbReference type="InterPro" id="IPR012902">
    <property type="entry name" value="N_methyl_site"/>
</dbReference>
<protein>
    <submittedName>
        <fullName evidence="2">Type II secretion system protein</fullName>
    </submittedName>
</protein>